<dbReference type="PANTHER" id="PTHR38781:SF1">
    <property type="entry name" value="ANTITOXIN DINJ-RELATED"/>
    <property type="match status" value="1"/>
</dbReference>
<evidence type="ECO:0000256" key="1">
    <source>
        <dbReference type="ARBA" id="ARBA00010562"/>
    </source>
</evidence>
<evidence type="ECO:0000256" key="2">
    <source>
        <dbReference type="ARBA" id="ARBA00022649"/>
    </source>
</evidence>
<dbReference type="RefSeq" id="WP_069152172.1">
    <property type="nucleotide sequence ID" value="NZ_DAWDRA010000403.1"/>
</dbReference>
<protein>
    <submittedName>
        <fullName evidence="3">RelB antitoxin</fullName>
    </submittedName>
</protein>
<comment type="caution">
    <text evidence="3">The sequence shown here is derived from an EMBL/GenBank/DDBJ whole genome shotgun (WGS) entry which is preliminary data.</text>
</comment>
<keyword evidence="2" id="KW-1277">Toxin-antitoxin system</keyword>
<comment type="similarity">
    <text evidence="1">Belongs to the RelB/DinJ antitoxin family.</text>
</comment>
<dbReference type="InterPro" id="IPR007337">
    <property type="entry name" value="RelB/DinJ"/>
</dbReference>
<gene>
    <name evidence="3" type="ORF">BEI61_02000</name>
</gene>
<dbReference type="PIRSF" id="PIRSF003108">
    <property type="entry name" value="DinJ"/>
    <property type="match status" value="1"/>
</dbReference>
<accession>A0A1E3ACF6</accession>
<dbReference type="NCBIfam" id="TIGR02384">
    <property type="entry name" value="RelB_DinJ"/>
    <property type="match status" value="1"/>
</dbReference>
<dbReference type="PATRIC" id="fig|1432052.4.peg.2234"/>
<proteinExistence type="inferred from homology"/>
<dbReference type="InterPro" id="IPR026262">
    <property type="entry name" value="DinJ"/>
</dbReference>
<dbReference type="GO" id="GO:0015643">
    <property type="term" value="F:toxic substance binding"/>
    <property type="evidence" value="ECO:0007669"/>
    <property type="project" value="InterPro"/>
</dbReference>
<dbReference type="GO" id="GO:0000987">
    <property type="term" value="F:cis-regulatory region sequence-specific DNA binding"/>
    <property type="evidence" value="ECO:0007669"/>
    <property type="project" value="InterPro"/>
</dbReference>
<dbReference type="Pfam" id="PF04221">
    <property type="entry name" value="RelB"/>
    <property type="match status" value="1"/>
</dbReference>
<dbReference type="AlphaFoldDB" id="A0A1E3ACF6"/>
<dbReference type="EMBL" id="MCGH01000002">
    <property type="protein sequence ID" value="ODM06111.1"/>
    <property type="molecule type" value="Genomic_DNA"/>
</dbReference>
<dbReference type="Proteomes" id="UP000094067">
    <property type="component" value="Unassembled WGS sequence"/>
</dbReference>
<evidence type="ECO:0000313" key="4">
    <source>
        <dbReference type="Proteomes" id="UP000094067"/>
    </source>
</evidence>
<dbReference type="Gene3D" id="1.10.1220.10">
    <property type="entry name" value="Met repressor-like"/>
    <property type="match status" value="1"/>
</dbReference>
<dbReference type="GO" id="GO:0006351">
    <property type="term" value="P:DNA-templated transcription"/>
    <property type="evidence" value="ECO:0007669"/>
    <property type="project" value="TreeGrafter"/>
</dbReference>
<organism evidence="3 4">
    <name type="scientific">Eisenbergiella tayi</name>
    <dbReference type="NCBI Taxonomy" id="1432052"/>
    <lineage>
        <taxon>Bacteria</taxon>
        <taxon>Bacillati</taxon>
        <taxon>Bacillota</taxon>
        <taxon>Clostridia</taxon>
        <taxon>Lachnospirales</taxon>
        <taxon>Lachnospiraceae</taxon>
        <taxon>Eisenbergiella</taxon>
    </lineage>
</organism>
<dbReference type="GO" id="GO:0006355">
    <property type="term" value="P:regulation of DNA-templated transcription"/>
    <property type="evidence" value="ECO:0007669"/>
    <property type="project" value="InterPro"/>
</dbReference>
<dbReference type="InterPro" id="IPR013321">
    <property type="entry name" value="Arc_rbn_hlx_hlx"/>
</dbReference>
<name>A0A1E3ACF6_9FIRM</name>
<evidence type="ECO:0000313" key="3">
    <source>
        <dbReference type="EMBL" id="ODM06111.1"/>
    </source>
</evidence>
<sequence length="91" mass="10155">MAKDNVINIRTDAGTKKAIEALYAQFGITVSDAVNIFFRKSLMEGGLPFEMKQPRFNRETEEAISEARDMASGKIEATSQSVDNFFQEMGL</sequence>
<dbReference type="PANTHER" id="PTHR38781">
    <property type="entry name" value="ANTITOXIN DINJ-RELATED"/>
    <property type="match status" value="1"/>
</dbReference>
<reference evidence="3 4" key="1">
    <citation type="submission" date="2016-07" db="EMBL/GenBank/DDBJ databases">
        <title>Characterization of isolates of Eisenbergiella tayi derived from blood cultures, using whole genome sequencing.</title>
        <authorList>
            <person name="Burdz T."/>
            <person name="Wiebe D."/>
            <person name="Huynh C."/>
            <person name="Bernard K."/>
        </authorList>
    </citation>
    <scope>NUCLEOTIDE SEQUENCE [LARGE SCALE GENOMIC DNA]</scope>
    <source>
        <strain evidence="3 4">NML 110608</strain>
    </source>
</reference>
<dbReference type="GO" id="GO:0044010">
    <property type="term" value="P:single-species biofilm formation"/>
    <property type="evidence" value="ECO:0007669"/>
    <property type="project" value="InterPro"/>
</dbReference>